<name>A0A4R9A0F9_9MICO</name>
<evidence type="ECO:0000259" key="3">
    <source>
        <dbReference type="Pfam" id="PF02517"/>
    </source>
</evidence>
<keyword evidence="4" id="KW-0645">Protease</keyword>
<keyword evidence="5" id="KW-1185">Reference proteome</keyword>
<feature type="transmembrane region" description="Helical" evidence="2">
    <location>
        <begin position="63"/>
        <end position="85"/>
    </location>
</feature>
<reference evidence="4 5" key="1">
    <citation type="submission" date="2019-03" db="EMBL/GenBank/DDBJ databases">
        <title>Genomics of glacier-inhabiting Cryobacterium strains.</title>
        <authorList>
            <person name="Liu Q."/>
            <person name="Xin Y.-H."/>
        </authorList>
    </citation>
    <scope>NUCLEOTIDE SEQUENCE [LARGE SCALE GENOMIC DNA]</scope>
    <source>
        <strain evidence="4 5">Hh14</strain>
    </source>
</reference>
<keyword evidence="2" id="KW-0472">Membrane</keyword>
<feature type="region of interest" description="Disordered" evidence="1">
    <location>
        <begin position="1"/>
        <end position="21"/>
    </location>
</feature>
<feature type="transmembrane region" description="Helical" evidence="2">
    <location>
        <begin position="143"/>
        <end position="165"/>
    </location>
</feature>
<dbReference type="PANTHER" id="PTHR36435:SF1">
    <property type="entry name" value="CAAX AMINO TERMINAL PROTEASE FAMILY PROTEIN"/>
    <property type="match status" value="1"/>
</dbReference>
<dbReference type="RefSeq" id="WP_134519577.1">
    <property type="nucleotide sequence ID" value="NZ_SOHE01000047.1"/>
</dbReference>
<evidence type="ECO:0000256" key="1">
    <source>
        <dbReference type="SAM" id="MobiDB-lite"/>
    </source>
</evidence>
<feature type="compositionally biased region" description="Low complexity" evidence="1">
    <location>
        <begin position="1"/>
        <end position="19"/>
    </location>
</feature>
<dbReference type="OrthoDB" id="254800at2"/>
<comment type="caution">
    <text evidence="4">The sequence shown here is derived from an EMBL/GenBank/DDBJ whole genome shotgun (WGS) entry which is preliminary data.</text>
</comment>
<dbReference type="Proteomes" id="UP000297447">
    <property type="component" value="Unassembled WGS sequence"/>
</dbReference>
<dbReference type="EMBL" id="SOHE01000047">
    <property type="protein sequence ID" value="TFD49826.1"/>
    <property type="molecule type" value="Genomic_DNA"/>
</dbReference>
<feature type="domain" description="CAAX prenyl protease 2/Lysostaphin resistance protein A-like" evidence="3">
    <location>
        <begin position="144"/>
        <end position="249"/>
    </location>
</feature>
<proteinExistence type="predicted"/>
<dbReference type="PANTHER" id="PTHR36435">
    <property type="entry name" value="SLR1288 PROTEIN"/>
    <property type="match status" value="1"/>
</dbReference>
<dbReference type="GO" id="GO:0080120">
    <property type="term" value="P:CAAX-box protein maturation"/>
    <property type="evidence" value="ECO:0007669"/>
    <property type="project" value="UniProtKB-ARBA"/>
</dbReference>
<dbReference type="GO" id="GO:0008237">
    <property type="term" value="F:metallopeptidase activity"/>
    <property type="evidence" value="ECO:0007669"/>
    <property type="project" value="UniProtKB-KW"/>
</dbReference>
<dbReference type="Pfam" id="PF02517">
    <property type="entry name" value="Rce1-like"/>
    <property type="match status" value="1"/>
</dbReference>
<evidence type="ECO:0000313" key="5">
    <source>
        <dbReference type="Proteomes" id="UP000297447"/>
    </source>
</evidence>
<accession>A0A4R9A0F9</accession>
<feature type="transmembrane region" description="Helical" evidence="2">
    <location>
        <begin position="97"/>
        <end position="123"/>
    </location>
</feature>
<keyword evidence="4" id="KW-0378">Hydrolase</keyword>
<dbReference type="GO" id="GO:0006508">
    <property type="term" value="P:proteolysis"/>
    <property type="evidence" value="ECO:0007669"/>
    <property type="project" value="UniProtKB-KW"/>
</dbReference>
<feature type="transmembrane region" description="Helical" evidence="2">
    <location>
        <begin position="34"/>
        <end position="57"/>
    </location>
</feature>
<keyword evidence="2" id="KW-0812">Transmembrane</keyword>
<sequence length="257" mass="26549">MSETPAVPGAAAAEVTAPDPSAPELSASRALTDAATGVVAAVALVILVSTAVARFWITDPHLSLVLSYLAVWVPLLGAIAAACYLHGTRSLRRDLGFWFHPLDLLWGLAVGLLARVVASLIEIAGYGQMGSAGATFGETVYDFWWLFGALLAPVLLAPVVEELYFRGVVLRAVTGVTQQGGASRTVAMSLAIVVSALVFALVHIVTIENMDAALVIGLSTFVFGVGAAILATTTGRLGGAIVAHVTFNGLVVLPALF</sequence>
<dbReference type="InterPro" id="IPR052710">
    <property type="entry name" value="CAAX_protease"/>
</dbReference>
<organism evidence="4 5">
    <name type="scientific">Cryobacterium frigoriphilum</name>
    <dbReference type="NCBI Taxonomy" id="1259150"/>
    <lineage>
        <taxon>Bacteria</taxon>
        <taxon>Bacillati</taxon>
        <taxon>Actinomycetota</taxon>
        <taxon>Actinomycetes</taxon>
        <taxon>Micrococcales</taxon>
        <taxon>Microbacteriaceae</taxon>
        <taxon>Cryobacterium</taxon>
    </lineage>
</organism>
<keyword evidence="2" id="KW-1133">Transmembrane helix</keyword>
<feature type="transmembrane region" description="Helical" evidence="2">
    <location>
        <begin position="212"/>
        <end position="230"/>
    </location>
</feature>
<evidence type="ECO:0000256" key="2">
    <source>
        <dbReference type="SAM" id="Phobius"/>
    </source>
</evidence>
<dbReference type="InterPro" id="IPR003675">
    <property type="entry name" value="Rce1/LyrA-like_dom"/>
</dbReference>
<protein>
    <submittedName>
        <fullName evidence="4">CPBP family intramembrane metalloprotease</fullName>
    </submittedName>
</protein>
<evidence type="ECO:0000313" key="4">
    <source>
        <dbReference type="EMBL" id="TFD49826.1"/>
    </source>
</evidence>
<keyword evidence="4" id="KW-0482">Metalloprotease</keyword>
<gene>
    <name evidence="4" type="ORF">E3T55_10755</name>
</gene>
<dbReference type="AlphaFoldDB" id="A0A4R9A0F9"/>
<feature type="transmembrane region" description="Helical" evidence="2">
    <location>
        <begin position="186"/>
        <end position="206"/>
    </location>
</feature>
<dbReference type="GO" id="GO:0004175">
    <property type="term" value="F:endopeptidase activity"/>
    <property type="evidence" value="ECO:0007669"/>
    <property type="project" value="UniProtKB-ARBA"/>
</dbReference>
<feature type="transmembrane region" description="Helical" evidence="2">
    <location>
        <begin position="237"/>
        <end position="256"/>
    </location>
</feature>